<evidence type="ECO:0000313" key="1">
    <source>
        <dbReference type="EMBL" id="MTD18880.1"/>
    </source>
</evidence>
<dbReference type="Pfam" id="PF19619">
    <property type="entry name" value="DUF6124"/>
    <property type="match status" value="1"/>
</dbReference>
<protein>
    <submittedName>
        <fullName evidence="1">DUF3077 domain-containing protein</fullName>
    </submittedName>
</protein>
<sequence>MEKIVPDPPLTTYDTSSGSFKNHAAFKRALDHYLNPAPPPAPEVPTPFIVSTDISFEDALAHASSMLQCASVTAQEAGNHLDGTSRALVISVQHLVDMARMMVDRSLDCLQPR</sequence>
<name>A0A7X2RS08_9PSED</name>
<dbReference type="Proteomes" id="UP000431485">
    <property type="component" value="Unassembled WGS sequence"/>
</dbReference>
<accession>A0A7X2RS08</accession>
<evidence type="ECO:0000313" key="2">
    <source>
        <dbReference type="Proteomes" id="UP000431485"/>
    </source>
</evidence>
<dbReference type="EMBL" id="WLYI01000007">
    <property type="protein sequence ID" value="MTD18880.1"/>
    <property type="molecule type" value="Genomic_DNA"/>
</dbReference>
<gene>
    <name evidence="1" type="ORF">GIR22_06920</name>
</gene>
<keyword evidence="2" id="KW-1185">Reference proteome</keyword>
<comment type="caution">
    <text evidence="1">The sequence shown here is derived from an EMBL/GenBank/DDBJ whole genome shotgun (WGS) entry which is preliminary data.</text>
</comment>
<dbReference type="AlphaFoldDB" id="A0A7X2RS08"/>
<reference evidence="1 2" key="1">
    <citation type="submission" date="2019-11" db="EMBL/GenBank/DDBJ databases">
        <title>Pseudmonas karstica sp. nov. and Pseudomonas spelaei sp. nov. from caves.</title>
        <authorList>
            <person name="Zeman M."/>
        </authorList>
    </citation>
    <scope>NUCLEOTIDE SEQUENCE [LARGE SCALE GENOMIC DNA]</scope>
    <source>
        <strain evidence="1 2">CCM 7891</strain>
    </source>
</reference>
<dbReference type="OrthoDB" id="7014028at2"/>
<proteinExistence type="predicted"/>
<organism evidence="1 2">
    <name type="scientific">Pseudomonas karstica</name>
    <dbReference type="NCBI Taxonomy" id="1055468"/>
    <lineage>
        <taxon>Bacteria</taxon>
        <taxon>Pseudomonadati</taxon>
        <taxon>Pseudomonadota</taxon>
        <taxon>Gammaproteobacteria</taxon>
        <taxon>Pseudomonadales</taxon>
        <taxon>Pseudomonadaceae</taxon>
        <taxon>Pseudomonas</taxon>
    </lineage>
</organism>
<dbReference type="RefSeq" id="WP_154742609.1">
    <property type="nucleotide sequence ID" value="NZ_JBHSTG010000052.1"/>
</dbReference>